<dbReference type="Pfam" id="PF00534">
    <property type="entry name" value="Glycos_transf_1"/>
    <property type="match status" value="1"/>
</dbReference>
<evidence type="ECO:0000259" key="1">
    <source>
        <dbReference type="Pfam" id="PF00534"/>
    </source>
</evidence>
<reference evidence="2" key="1">
    <citation type="journal article" date="2016" name="Int. J. Syst. Evol. Microbiol.">
        <title>Pseudoxanthomonas helianthi sp. nov., isolated from roots of Jerusalem artichoke (Helianthus tuberosus).</title>
        <authorList>
            <person name="Kittiwongwattana C."/>
            <person name="Thawai C."/>
        </authorList>
    </citation>
    <scope>NUCLEOTIDE SEQUENCE</scope>
    <source>
        <strain evidence="2">110414</strain>
    </source>
</reference>
<comment type="caution">
    <text evidence="2">The sequence shown here is derived from an EMBL/GenBank/DDBJ whole genome shotgun (WGS) entry which is preliminary data.</text>
</comment>
<dbReference type="AlphaFoldDB" id="A0A940X236"/>
<gene>
    <name evidence="2" type="ORF">J5837_08760</name>
</gene>
<dbReference type="EC" id="2.4.-.-" evidence="2"/>
<dbReference type="Proteomes" id="UP000673447">
    <property type="component" value="Unassembled WGS sequence"/>
</dbReference>
<name>A0A940X236_9GAMM</name>
<proteinExistence type="predicted"/>
<keyword evidence="2" id="KW-0328">Glycosyltransferase</keyword>
<dbReference type="PANTHER" id="PTHR46401:SF8">
    <property type="entry name" value="BLL6006 PROTEIN"/>
    <property type="match status" value="1"/>
</dbReference>
<sequence length="406" mass="44591">MSKIKSLLFPLHGFVDWNGGVDLARVLATAILHPSVVRNFDVCFACPQPSLVRRTIHAGLRQWRLRQAGGRGATDAGSPAALRRAALDIASGHRVIACTANGRGIVETASKVGADIVFPTMLPLGQSPIPRVGYLFDFQHRHMPDLFSARIRRNRDLRFERIAKDSNAVIVNSRAAANDASIFLGIPDNRILTIPYTPYAREWWFESDPLDARRRHGIGPHYLAVCNHFWKHKDHATALRAFAMLRKLRPDLDLQLLLTGDPIDHRDPRHYGELITLSESLGIARYSHFLGLIPKRDQLALLRGCLALIQPTRFEGGPGGGSVYEAIGLGVPCVVSDIPVNLEIDQGDVVFFRTGDAADLAGKVAKVLSSQQPQPARDALLANGDRNLARLGSAICDYLAHIPSMS</sequence>
<accession>A0A940X236</accession>
<reference evidence="2" key="2">
    <citation type="submission" date="2021-03" db="EMBL/GenBank/DDBJ databases">
        <authorList>
            <person name="Cao W."/>
        </authorList>
    </citation>
    <scope>NUCLEOTIDE SEQUENCE</scope>
    <source>
        <strain evidence="2">110414</strain>
    </source>
</reference>
<evidence type="ECO:0000313" key="3">
    <source>
        <dbReference type="Proteomes" id="UP000673447"/>
    </source>
</evidence>
<dbReference type="PANTHER" id="PTHR46401">
    <property type="entry name" value="GLYCOSYLTRANSFERASE WBBK-RELATED"/>
    <property type="match status" value="1"/>
</dbReference>
<dbReference type="Gene3D" id="3.40.50.2000">
    <property type="entry name" value="Glycogen Phosphorylase B"/>
    <property type="match status" value="1"/>
</dbReference>
<keyword evidence="3" id="KW-1185">Reference proteome</keyword>
<protein>
    <submittedName>
        <fullName evidence="2">Glycosyltransferase</fullName>
        <ecNumber evidence="2">2.4.-.-</ecNumber>
    </submittedName>
</protein>
<dbReference type="InterPro" id="IPR001296">
    <property type="entry name" value="Glyco_trans_1"/>
</dbReference>
<organism evidence="2 3">
    <name type="scientific">Pseudoxanthomonas helianthi</name>
    <dbReference type="NCBI Taxonomy" id="1453541"/>
    <lineage>
        <taxon>Bacteria</taxon>
        <taxon>Pseudomonadati</taxon>
        <taxon>Pseudomonadota</taxon>
        <taxon>Gammaproteobacteria</taxon>
        <taxon>Lysobacterales</taxon>
        <taxon>Lysobacteraceae</taxon>
        <taxon>Pseudoxanthomonas</taxon>
    </lineage>
</organism>
<dbReference type="RefSeq" id="WP_210536391.1">
    <property type="nucleotide sequence ID" value="NZ_JAGKTC010000002.1"/>
</dbReference>
<dbReference type="SUPFAM" id="SSF53756">
    <property type="entry name" value="UDP-Glycosyltransferase/glycogen phosphorylase"/>
    <property type="match status" value="1"/>
</dbReference>
<evidence type="ECO:0000313" key="2">
    <source>
        <dbReference type="EMBL" id="MBP3984518.1"/>
    </source>
</evidence>
<feature type="domain" description="Glycosyl transferase family 1" evidence="1">
    <location>
        <begin position="220"/>
        <end position="375"/>
    </location>
</feature>
<keyword evidence="2" id="KW-0808">Transferase</keyword>
<dbReference type="EMBL" id="JAGKTC010000002">
    <property type="protein sequence ID" value="MBP3984518.1"/>
    <property type="molecule type" value="Genomic_DNA"/>
</dbReference>
<dbReference type="GO" id="GO:0016757">
    <property type="term" value="F:glycosyltransferase activity"/>
    <property type="evidence" value="ECO:0007669"/>
    <property type="project" value="UniProtKB-KW"/>
</dbReference>